<proteinExistence type="predicted"/>
<sequence length="136" mass="15053">MQENEFLNAVQQRTGLESRDQAYTMTSAVLGVFGQRITQGEAENIASQLPAQIDNVLISETPEAEEFSVDEFISRVNDRVATLSDATASNTEHYIRGVMTVLGDAVSGSELEDARNQFPSEFDSLYEPIDMSEQQL</sequence>
<dbReference type="eggNOG" id="arCOG06189">
    <property type="taxonomic scope" value="Archaea"/>
</dbReference>
<dbReference type="AlphaFoldDB" id="M0LX08"/>
<evidence type="ECO:0000313" key="1">
    <source>
        <dbReference type="EMBL" id="EMA37703.1"/>
    </source>
</evidence>
<dbReference type="Proteomes" id="UP000011566">
    <property type="component" value="Unassembled WGS sequence"/>
</dbReference>
<dbReference type="Gene3D" id="1.10.490.110">
    <property type="entry name" value="Uncharacterized conserved protein DUF2267"/>
    <property type="match status" value="1"/>
</dbReference>
<dbReference type="OrthoDB" id="212282at2157"/>
<evidence type="ECO:0008006" key="3">
    <source>
        <dbReference type="Google" id="ProtNLM"/>
    </source>
</evidence>
<comment type="caution">
    <text evidence="1">The sequence shown here is derived from an EMBL/GenBank/DDBJ whole genome shotgun (WGS) entry which is preliminary data.</text>
</comment>
<dbReference type="InterPro" id="IPR038282">
    <property type="entry name" value="DUF2267_sf"/>
</dbReference>
<reference evidence="1 2" key="1">
    <citation type="journal article" date="2014" name="PLoS Genet.">
        <title>Phylogenetically driven sequencing of extremely halophilic archaea reveals strategies for static and dynamic osmo-response.</title>
        <authorList>
            <person name="Becker E.A."/>
            <person name="Seitzer P.M."/>
            <person name="Tritt A."/>
            <person name="Larsen D."/>
            <person name="Krusor M."/>
            <person name="Yao A.I."/>
            <person name="Wu D."/>
            <person name="Madern D."/>
            <person name="Eisen J.A."/>
            <person name="Darling A.E."/>
            <person name="Facciotti M.T."/>
        </authorList>
    </citation>
    <scope>NUCLEOTIDE SEQUENCE [LARGE SCALE GENOMIC DNA]</scope>
    <source>
        <strain evidence="1 2">100A6</strain>
    </source>
</reference>
<evidence type="ECO:0000313" key="2">
    <source>
        <dbReference type="Proteomes" id="UP000011566"/>
    </source>
</evidence>
<protein>
    <recommendedName>
        <fullName evidence="3">DUF2267 domain-containing protein</fullName>
    </recommendedName>
</protein>
<dbReference type="PATRIC" id="fig|1132509.6.peg.2747"/>
<organism evidence="1 2">
    <name type="scientific">Halococcus hamelinensis 100A6</name>
    <dbReference type="NCBI Taxonomy" id="1132509"/>
    <lineage>
        <taxon>Archaea</taxon>
        <taxon>Methanobacteriati</taxon>
        <taxon>Methanobacteriota</taxon>
        <taxon>Stenosarchaea group</taxon>
        <taxon>Halobacteria</taxon>
        <taxon>Halobacteriales</taxon>
        <taxon>Halococcaceae</taxon>
        <taxon>Halococcus</taxon>
    </lineage>
</organism>
<dbReference type="Pfam" id="PF10025">
    <property type="entry name" value="DUF2267"/>
    <property type="match status" value="1"/>
</dbReference>
<dbReference type="EMBL" id="AOMB01000033">
    <property type="protein sequence ID" value="EMA37703.1"/>
    <property type="molecule type" value="Genomic_DNA"/>
</dbReference>
<dbReference type="InterPro" id="IPR018727">
    <property type="entry name" value="DUF2267"/>
</dbReference>
<keyword evidence="2" id="KW-1185">Reference proteome</keyword>
<accession>M0LX08</accession>
<name>M0LX08_9EURY</name>
<dbReference type="RefSeq" id="WP_007694192.1">
    <property type="nucleotide sequence ID" value="NZ_AJRK01000075.1"/>
</dbReference>
<gene>
    <name evidence="1" type="ORF">C447_12045</name>
</gene>